<sequence length="243" mass="27675">DTDMSVCVCVLEVSVKMDEVSKMLMLVEDKHRRFKQQQITFIAALERSREHARNRTQPVSTISEVQWYMTHHCSNATDSRIFSLFLDIMDNLKELFQMIESLASAQNYSTDSLNTCRNVFSPECNFSQFQAQLRDNACLHIYYPHDEMNHLSCNEAQNYYGGVVSVIPLSLDLLKQTISDLAKASTETVPQTDMTAPEQQTDSGNAQVASVNATKNPHTSSKPGRKYADGWKPAWKPPYHKRM</sequence>
<dbReference type="Proteomes" id="UP001274896">
    <property type="component" value="Unassembled WGS sequence"/>
</dbReference>
<dbReference type="GO" id="GO:0097546">
    <property type="term" value="C:ciliary base"/>
    <property type="evidence" value="ECO:0007669"/>
    <property type="project" value="TreeGrafter"/>
</dbReference>
<name>A0AAE0Q7H8_9TELE</name>
<evidence type="ECO:0000313" key="3">
    <source>
        <dbReference type="Proteomes" id="UP001274896"/>
    </source>
</evidence>
<dbReference type="AlphaFoldDB" id="A0AAE0Q7H8"/>
<dbReference type="PANTHER" id="PTHR32455:SF1">
    <property type="entry name" value="SPERM ACROSOME-ASSOCIATED PROTEIN 9"/>
    <property type="match status" value="1"/>
</dbReference>
<comment type="caution">
    <text evidence="2">The sequence shown here is derived from an EMBL/GenBank/DDBJ whole genome shotgun (WGS) entry which is preliminary data.</text>
</comment>
<evidence type="ECO:0008006" key="4">
    <source>
        <dbReference type="Google" id="ProtNLM"/>
    </source>
</evidence>
<evidence type="ECO:0000313" key="2">
    <source>
        <dbReference type="EMBL" id="KAK3514433.1"/>
    </source>
</evidence>
<gene>
    <name evidence="2" type="ORF">QTP70_018249</name>
</gene>
<dbReference type="PANTHER" id="PTHR32455">
    <property type="entry name" value="SPERM ACROSOME-ASSOCIATED PROTEIN 9"/>
    <property type="match status" value="1"/>
</dbReference>
<dbReference type="GO" id="GO:0001669">
    <property type="term" value="C:acrosomal vesicle"/>
    <property type="evidence" value="ECO:0007669"/>
    <property type="project" value="TreeGrafter"/>
</dbReference>
<accession>A0AAE0Q7H8</accession>
<evidence type="ECO:0000256" key="1">
    <source>
        <dbReference type="SAM" id="MobiDB-lite"/>
    </source>
</evidence>
<organism evidence="2 3">
    <name type="scientific">Hemibagrus guttatus</name>
    <dbReference type="NCBI Taxonomy" id="175788"/>
    <lineage>
        <taxon>Eukaryota</taxon>
        <taxon>Metazoa</taxon>
        <taxon>Chordata</taxon>
        <taxon>Craniata</taxon>
        <taxon>Vertebrata</taxon>
        <taxon>Euteleostomi</taxon>
        <taxon>Actinopterygii</taxon>
        <taxon>Neopterygii</taxon>
        <taxon>Teleostei</taxon>
        <taxon>Ostariophysi</taxon>
        <taxon>Siluriformes</taxon>
        <taxon>Bagridae</taxon>
        <taxon>Hemibagrus</taxon>
    </lineage>
</organism>
<feature type="region of interest" description="Disordered" evidence="1">
    <location>
        <begin position="187"/>
        <end position="243"/>
    </location>
</feature>
<proteinExistence type="predicted"/>
<reference evidence="2" key="1">
    <citation type="submission" date="2023-06" db="EMBL/GenBank/DDBJ databases">
        <title>Male Hemibagrus guttatus genome.</title>
        <authorList>
            <person name="Bian C."/>
        </authorList>
    </citation>
    <scope>NUCLEOTIDE SEQUENCE</scope>
    <source>
        <strain evidence="2">Male_cb2023</strain>
        <tissue evidence="2">Muscle</tissue>
    </source>
</reference>
<keyword evidence="3" id="KW-1185">Reference proteome</keyword>
<protein>
    <recommendedName>
        <fullName evidence="4">Sperm acrosome associated 9</fullName>
    </recommendedName>
</protein>
<dbReference type="InterPro" id="IPR027818">
    <property type="entry name" value="SPACA9"/>
</dbReference>
<dbReference type="GO" id="GO:0036126">
    <property type="term" value="C:sperm flagellum"/>
    <property type="evidence" value="ECO:0007669"/>
    <property type="project" value="TreeGrafter"/>
</dbReference>
<feature type="non-terminal residue" evidence="2">
    <location>
        <position position="243"/>
    </location>
</feature>
<dbReference type="Pfam" id="PF15120">
    <property type="entry name" value="SPACA9"/>
    <property type="match status" value="1"/>
</dbReference>
<feature type="compositionally biased region" description="Polar residues" evidence="1">
    <location>
        <begin position="187"/>
        <end position="222"/>
    </location>
</feature>
<dbReference type="EMBL" id="JAUCMX010000021">
    <property type="protein sequence ID" value="KAK3514433.1"/>
    <property type="molecule type" value="Genomic_DNA"/>
</dbReference>